<gene>
    <name evidence="1" type="ORF">ETU09_01970</name>
</gene>
<name>A0A563DHN9_9FLAO</name>
<organism evidence="1 2">
    <name type="scientific">Apibacter muscae</name>
    <dbReference type="NCBI Taxonomy" id="2509004"/>
    <lineage>
        <taxon>Bacteria</taxon>
        <taxon>Pseudomonadati</taxon>
        <taxon>Bacteroidota</taxon>
        <taxon>Flavobacteriia</taxon>
        <taxon>Flavobacteriales</taxon>
        <taxon>Weeksellaceae</taxon>
        <taxon>Apibacter</taxon>
    </lineage>
</organism>
<dbReference type="RefSeq" id="WP_146291569.1">
    <property type="nucleotide sequence ID" value="NZ_SELH01000013.1"/>
</dbReference>
<dbReference type="OrthoDB" id="1416612at2"/>
<sequence length="447" mass="52140">MKKGFFVFFIFISLLSYSQEKDTLLISKKDLQDLIRTEVQKELNIQKKEFKTQQSDSSPNLSFLKGKIIFSGKSTLRVGEWDFNQNSLNPTNGVKIKDHTRFWSRFNFHLMTDVALSPNFDFHARIRTGNKQYSFINFGGNSDERFNIILDELWLDWKFSKNQFRLGRQNASRIWTNQQGVLFDVPTHDGISFKSSYLLGSLTLNPKFALFIENYKGNTSFKEQGKIYGGAINIQQKKENISWTFETGLLIANELPTKYTKDWNNNGNNLYMDGDLAPDYTIWTNHWALILPKLQYLTLAFDYFYNMKNYKNNPISSYIHDASGYNSFSNSKEFNSETAPNFTKQRNGFIGTVSLGNSSIPKNIFLGISYLYMEKYAAMDYFAQYDFVPWASTNIQGPEFTISYRLNKFLEFKSRIFFMEQIKGLYGIDPSYKKSSNRLRFDINVNF</sequence>
<keyword evidence="2" id="KW-1185">Reference proteome</keyword>
<evidence type="ECO:0000313" key="2">
    <source>
        <dbReference type="Proteomes" id="UP000319499"/>
    </source>
</evidence>
<evidence type="ECO:0000313" key="1">
    <source>
        <dbReference type="EMBL" id="TWP29768.1"/>
    </source>
</evidence>
<comment type="caution">
    <text evidence="1">The sequence shown here is derived from an EMBL/GenBank/DDBJ whole genome shotgun (WGS) entry which is preliminary data.</text>
</comment>
<proteinExistence type="predicted"/>
<protein>
    <recommendedName>
        <fullName evidence="3">Porin</fullName>
    </recommendedName>
</protein>
<accession>A0A563DHN9</accession>
<reference evidence="1 2" key="1">
    <citation type="submission" date="2019-02" db="EMBL/GenBank/DDBJ databases">
        <title>Apibacter muscae sp. nov.: a novel member of the house fly microbiota.</title>
        <authorList>
            <person name="Park R."/>
        </authorList>
    </citation>
    <scope>NUCLEOTIDE SEQUENCE [LARGE SCALE GENOMIC DNA]</scope>
    <source>
        <strain evidence="1 2">AL1</strain>
    </source>
</reference>
<dbReference type="EMBL" id="SELH01000013">
    <property type="protein sequence ID" value="TWP29768.1"/>
    <property type="molecule type" value="Genomic_DNA"/>
</dbReference>
<evidence type="ECO:0008006" key="3">
    <source>
        <dbReference type="Google" id="ProtNLM"/>
    </source>
</evidence>
<dbReference type="AlphaFoldDB" id="A0A563DHN9"/>
<dbReference type="Proteomes" id="UP000319499">
    <property type="component" value="Unassembled WGS sequence"/>
</dbReference>